<dbReference type="AlphaFoldDB" id="A0A4Z2G1U3"/>
<accession>A0A4Z2G1U3</accession>
<comment type="caution">
    <text evidence="1">The sequence shown here is derived from an EMBL/GenBank/DDBJ whole genome shotgun (WGS) entry which is preliminary data.</text>
</comment>
<keyword evidence="2" id="KW-1185">Reference proteome</keyword>
<dbReference type="EMBL" id="SRLO01000738">
    <property type="protein sequence ID" value="TNN47526.1"/>
    <property type="molecule type" value="Genomic_DNA"/>
</dbReference>
<gene>
    <name evidence="1" type="ORF">EYF80_042247</name>
</gene>
<proteinExistence type="predicted"/>
<evidence type="ECO:0000313" key="1">
    <source>
        <dbReference type="EMBL" id="TNN47526.1"/>
    </source>
</evidence>
<name>A0A4Z2G1U3_9TELE</name>
<sequence>MFRRNTETQAEGREKCRATLLCCSWVSTVKRNSLGRRSTDFLEVTSQSDSCVYKHPIRMF</sequence>
<evidence type="ECO:0000313" key="2">
    <source>
        <dbReference type="Proteomes" id="UP000314294"/>
    </source>
</evidence>
<organism evidence="1 2">
    <name type="scientific">Liparis tanakae</name>
    <name type="common">Tanaka's snailfish</name>
    <dbReference type="NCBI Taxonomy" id="230148"/>
    <lineage>
        <taxon>Eukaryota</taxon>
        <taxon>Metazoa</taxon>
        <taxon>Chordata</taxon>
        <taxon>Craniata</taxon>
        <taxon>Vertebrata</taxon>
        <taxon>Euteleostomi</taxon>
        <taxon>Actinopterygii</taxon>
        <taxon>Neopterygii</taxon>
        <taxon>Teleostei</taxon>
        <taxon>Neoteleostei</taxon>
        <taxon>Acanthomorphata</taxon>
        <taxon>Eupercaria</taxon>
        <taxon>Perciformes</taxon>
        <taxon>Cottioidei</taxon>
        <taxon>Cottales</taxon>
        <taxon>Liparidae</taxon>
        <taxon>Liparis</taxon>
    </lineage>
</organism>
<reference evidence="1 2" key="1">
    <citation type="submission" date="2019-03" db="EMBL/GenBank/DDBJ databases">
        <title>First draft genome of Liparis tanakae, snailfish: a comprehensive survey of snailfish specific genes.</title>
        <authorList>
            <person name="Kim W."/>
            <person name="Song I."/>
            <person name="Jeong J.-H."/>
            <person name="Kim D."/>
            <person name="Kim S."/>
            <person name="Ryu S."/>
            <person name="Song J.Y."/>
            <person name="Lee S.K."/>
        </authorList>
    </citation>
    <scope>NUCLEOTIDE SEQUENCE [LARGE SCALE GENOMIC DNA]</scope>
    <source>
        <tissue evidence="1">Muscle</tissue>
    </source>
</reference>
<protein>
    <submittedName>
        <fullName evidence="1">Uncharacterized protein</fullName>
    </submittedName>
</protein>
<dbReference type="Proteomes" id="UP000314294">
    <property type="component" value="Unassembled WGS sequence"/>
</dbReference>